<keyword evidence="4" id="KW-0132">Cell division</keyword>
<dbReference type="Pfam" id="PF13646">
    <property type="entry name" value="HEAT_2"/>
    <property type="match status" value="1"/>
</dbReference>
<dbReference type="InterPro" id="IPR025977">
    <property type="entry name" value="Cnd3_C"/>
</dbReference>
<feature type="region of interest" description="Disordered" evidence="8">
    <location>
        <begin position="459"/>
        <end position="484"/>
    </location>
</feature>
<dbReference type="InterPro" id="IPR016024">
    <property type="entry name" value="ARM-type_fold"/>
</dbReference>
<dbReference type="VEuPathDB" id="FungiDB:TAPDE_003388"/>
<keyword evidence="7" id="KW-0131">Cell cycle</keyword>
<evidence type="ECO:0000256" key="6">
    <source>
        <dbReference type="ARBA" id="ARBA00023067"/>
    </source>
</evidence>
<evidence type="ECO:0000256" key="4">
    <source>
        <dbReference type="ARBA" id="ARBA00022618"/>
    </source>
</evidence>
<comment type="caution">
    <text evidence="10">The sequence shown here is derived from an EMBL/GenBank/DDBJ whole genome shotgun (WGS) entry which is preliminary data.</text>
</comment>
<evidence type="ECO:0000256" key="2">
    <source>
        <dbReference type="ARBA" id="ARBA00006533"/>
    </source>
</evidence>
<keyword evidence="5" id="KW-0498">Mitosis</keyword>
<dbReference type="GO" id="GO:0000796">
    <property type="term" value="C:condensin complex"/>
    <property type="evidence" value="ECO:0007669"/>
    <property type="project" value="InterPro"/>
</dbReference>
<dbReference type="Proteomes" id="UP000013776">
    <property type="component" value="Unassembled WGS sequence"/>
</dbReference>
<evidence type="ECO:0000313" key="10">
    <source>
        <dbReference type="EMBL" id="CCG83221.1"/>
    </source>
</evidence>
<dbReference type="PANTHER" id="PTHR14418:SF5">
    <property type="entry name" value="CONDENSIN COMPLEX SUBUNIT 3"/>
    <property type="match status" value="1"/>
</dbReference>
<dbReference type="AlphaFoldDB" id="R4XFH4"/>
<evidence type="ECO:0000259" key="9">
    <source>
        <dbReference type="Pfam" id="PF12719"/>
    </source>
</evidence>
<keyword evidence="6" id="KW-0226">DNA condensation</keyword>
<sequence>MVNRERNRVAELFHEIQGVRPSRKNVVLLREQLLRTHPTEFNSQFLICLNRVLICKKSDSNADRIIKFIALFVSLLEGLDAENNDVQSDFTTVLINHLLLGIASKEKHVRYRVCQLLAYIMTSGLSEIDEELFEAIQDALIKRLRDRETSVRVQAILALARFQVPTEDDEDEDESSTKITEVLLHVLSHDPSPEVRRTVLHNLSQSSSTLPFLLERARDLDPVLRRQIYSTTLPSINGFKPLSISKRNKLLKWGLQDRDEHVRKAAEKMFAVDWLNLANGSILELLQRLDIVNSSIGEDVMRAFFKNRQEFIKQATFDQEFWSDLNPESTFLVRCLNDFVRDSDLSQAVADKLPELSTLSDLILQHIAEANQQEEEVKADTEFIIENLLKLASQTDLSDEIGRRRLTSICHELMRSNLSESLLVLAVKVLGKVAFSEQDLIRSVREVITDLYDALQEDDETEDDSFHSATSTPRNNTVSVNGTRKSTDTEAVQVRYIFTTLRVLAIVSSLLCQTKSSLQANSGLRDILNTIIVPAYRSHEGPICEKGIECLGQICLQDKELAKHYLGHFLNCFAKGYEDLKILALKCVTDILVAHPLLLLDSETLMVDDSEAAKGLGGTQSSLEDDLVRIYLKAFQLEDMPEVTAVATQSVSKLLLFNILAPESENARGLLKELAILYYSPVSSDNQSLRQNLAYFFPVYSYSSFEHQTAMTSIVVATIKKLARLYDNLDAEEKNEAVALMTIGNQLMEWTNPERLANTPASRNGQVVLVAQIQVRLRVCGKEEARVLGSALSKIQICEKEELDYEDLVQTVDTMIEDVSDPITKRLVIKLRSSIIKTKDATIDQGGNEDDNVSILESNLAAEDVTEISFASTIRV</sequence>
<dbReference type="InterPro" id="IPR027165">
    <property type="entry name" value="CND3"/>
</dbReference>
<feature type="domain" description="Nuclear condensin complex subunit 3 C-terminal" evidence="9">
    <location>
        <begin position="502"/>
        <end position="797"/>
    </location>
</feature>
<evidence type="ECO:0000256" key="1">
    <source>
        <dbReference type="ARBA" id="ARBA00004286"/>
    </source>
</evidence>
<keyword evidence="11" id="KW-1185">Reference proteome</keyword>
<evidence type="ECO:0000256" key="8">
    <source>
        <dbReference type="SAM" id="MobiDB-lite"/>
    </source>
</evidence>
<reference evidence="10 11" key="1">
    <citation type="journal article" date="2013" name="MBio">
        <title>Genome sequencing of the plant pathogen Taphrina deformans, the causal agent of peach leaf curl.</title>
        <authorList>
            <person name="Cisse O.H."/>
            <person name="Almeida J.M.G.C.F."/>
            <person name="Fonseca A."/>
            <person name="Kumar A.A."/>
            <person name="Salojaervi J."/>
            <person name="Overmyer K."/>
            <person name="Hauser P.M."/>
            <person name="Pagni M."/>
        </authorList>
    </citation>
    <scope>NUCLEOTIDE SEQUENCE [LARGE SCALE GENOMIC DNA]</scope>
    <source>
        <strain evidence="11">PYCC 5710 / ATCC 11124 / CBS 356.35 / IMI 108563 / JCM 9778 / NBRC 8474</strain>
    </source>
</reference>
<dbReference type="SUPFAM" id="SSF48371">
    <property type="entry name" value="ARM repeat"/>
    <property type="match status" value="1"/>
</dbReference>
<protein>
    <recommendedName>
        <fullName evidence="9">Nuclear condensin complex subunit 3 C-terminal domain-containing protein</fullName>
    </recommendedName>
</protein>
<dbReference type="EMBL" id="CAHR02000130">
    <property type="protein sequence ID" value="CCG83221.1"/>
    <property type="molecule type" value="Genomic_DNA"/>
</dbReference>
<keyword evidence="3" id="KW-0158">Chromosome</keyword>
<evidence type="ECO:0000256" key="7">
    <source>
        <dbReference type="ARBA" id="ARBA00023306"/>
    </source>
</evidence>
<dbReference type="Pfam" id="PF12719">
    <property type="entry name" value="Cnd3"/>
    <property type="match status" value="1"/>
</dbReference>
<organism evidence="10 11">
    <name type="scientific">Taphrina deformans (strain PYCC 5710 / ATCC 11124 / CBS 356.35 / IMI 108563 / JCM 9778 / NBRC 8474)</name>
    <name type="common">Peach leaf curl fungus</name>
    <name type="synonym">Lalaria deformans</name>
    <dbReference type="NCBI Taxonomy" id="1097556"/>
    <lineage>
        <taxon>Eukaryota</taxon>
        <taxon>Fungi</taxon>
        <taxon>Dikarya</taxon>
        <taxon>Ascomycota</taxon>
        <taxon>Taphrinomycotina</taxon>
        <taxon>Taphrinomycetes</taxon>
        <taxon>Taphrinales</taxon>
        <taxon>Taphrinaceae</taxon>
        <taxon>Taphrina</taxon>
    </lineage>
</organism>
<feature type="compositionally biased region" description="Polar residues" evidence="8">
    <location>
        <begin position="467"/>
        <end position="484"/>
    </location>
</feature>
<dbReference type="Gene3D" id="1.25.10.10">
    <property type="entry name" value="Leucine-rich Repeat Variant"/>
    <property type="match status" value="1"/>
</dbReference>
<dbReference type="GO" id="GO:0007076">
    <property type="term" value="P:mitotic chromosome condensation"/>
    <property type="evidence" value="ECO:0007669"/>
    <property type="project" value="InterPro"/>
</dbReference>
<dbReference type="GO" id="GO:0000793">
    <property type="term" value="C:condensed chromosome"/>
    <property type="evidence" value="ECO:0007669"/>
    <property type="project" value="TreeGrafter"/>
</dbReference>
<gene>
    <name evidence="10" type="ORF">TAPDE_003388</name>
</gene>
<evidence type="ECO:0000313" key="11">
    <source>
        <dbReference type="Proteomes" id="UP000013776"/>
    </source>
</evidence>
<evidence type="ECO:0000256" key="3">
    <source>
        <dbReference type="ARBA" id="ARBA00022454"/>
    </source>
</evidence>
<accession>R4XFH4</accession>
<dbReference type="PANTHER" id="PTHR14418">
    <property type="entry name" value="CONDENSIN COMPLEX SUBUNIT 3-RELATED"/>
    <property type="match status" value="1"/>
</dbReference>
<name>R4XFH4_TAPDE</name>
<dbReference type="eggNOG" id="KOG2025">
    <property type="taxonomic scope" value="Eukaryota"/>
</dbReference>
<dbReference type="OrthoDB" id="27187at2759"/>
<dbReference type="InterPro" id="IPR011989">
    <property type="entry name" value="ARM-like"/>
</dbReference>
<dbReference type="STRING" id="1097556.R4XFH4"/>
<comment type="subcellular location">
    <subcellularLocation>
        <location evidence="1">Chromosome</location>
    </subcellularLocation>
</comment>
<proteinExistence type="inferred from homology"/>
<dbReference type="GO" id="GO:0051301">
    <property type="term" value="P:cell division"/>
    <property type="evidence" value="ECO:0007669"/>
    <property type="project" value="UniProtKB-KW"/>
</dbReference>
<evidence type="ECO:0000256" key="5">
    <source>
        <dbReference type="ARBA" id="ARBA00022776"/>
    </source>
</evidence>
<comment type="similarity">
    <text evidence="2">Belongs to the CND3 (condensin subunit 3) family.</text>
</comment>